<proteinExistence type="predicted"/>
<gene>
    <name evidence="3" type="ORF">SLEP1_g47619</name>
</gene>
<dbReference type="PANTHER" id="PTHR24559">
    <property type="entry name" value="TRANSPOSON TY3-I GAG-POL POLYPROTEIN"/>
    <property type="match status" value="1"/>
</dbReference>
<name>A0AAV5LR37_9ROSI</name>
<dbReference type="Gene3D" id="3.30.70.270">
    <property type="match status" value="1"/>
</dbReference>
<organism evidence="3 4">
    <name type="scientific">Rubroshorea leprosula</name>
    <dbReference type="NCBI Taxonomy" id="152421"/>
    <lineage>
        <taxon>Eukaryota</taxon>
        <taxon>Viridiplantae</taxon>
        <taxon>Streptophyta</taxon>
        <taxon>Embryophyta</taxon>
        <taxon>Tracheophyta</taxon>
        <taxon>Spermatophyta</taxon>
        <taxon>Magnoliopsida</taxon>
        <taxon>eudicotyledons</taxon>
        <taxon>Gunneridae</taxon>
        <taxon>Pentapetalae</taxon>
        <taxon>rosids</taxon>
        <taxon>malvids</taxon>
        <taxon>Malvales</taxon>
        <taxon>Dipterocarpaceae</taxon>
        <taxon>Rubroshorea</taxon>
    </lineage>
</organism>
<dbReference type="SUPFAM" id="SSF56672">
    <property type="entry name" value="DNA/RNA polymerases"/>
    <property type="match status" value="1"/>
</dbReference>
<dbReference type="InterPro" id="IPR000477">
    <property type="entry name" value="RT_dom"/>
</dbReference>
<sequence>MEFVLTTYVAEGTALRTLDLFRVSKRVAKWGLAWDISPLGRIGCGRGPGKLKVVCGYDTKLIGIALKKENLRSDWVPIASNDEVIVEDASDDEDMGTLDLFKSLVPTNNDGLSTSFEKLSICVINEGMDDEKVILPAHAKISISRFANNKSTNSDSFDEPIYSMEDDEELEPFPELINRLKEEEPKLQHNQSEIETINLGKDVNKKKIKINGQFHPDERKAPVDLLKEFQDVFAWSYEDMPQLDLEIIVYAIPLKPECLPVKQKFRRMKPETLLKIKEEVKKLLDVGFIEVAMYPQWVANIVPVPKKDGKVRMCVDYRDLNKTSPKDDFPLPYIQLLDDNAAKSVKFSFVDGYSGYNQIKMKEEDKIKTTFITLWGTFCYKVIPFGLKNMRATYRRATIALLHDLIHKIIEIYVDGMIIRREFKIDHAKTKAIEEMPPLKTQKEVHNFLEPFDKIKQYLKNPPILVPPVDRRPLILYMIVFEGSIGAILAQHNDSGRKERAICYVRKSLMIVNVENAVEDYQPVDWEFPDEDIMVVEESNYKTSNWKMYFDEAANQTGSGVGAVLISSKGEHFPFVVKLDFSCTNNITEYKACILVMTLLRCVDAIEAKRIMMEAQEGICGTHANGHMLARKILRA</sequence>
<accession>A0AAV5LR37</accession>
<feature type="domain" description="Reverse transcriptase" evidence="1">
    <location>
        <begin position="304"/>
        <end position="424"/>
    </location>
</feature>
<dbReference type="Pfam" id="PF00078">
    <property type="entry name" value="RVT_1"/>
    <property type="match status" value="1"/>
</dbReference>
<keyword evidence="4" id="KW-1185">Reference proteome</keyword>
<evidence type="ECO:0000259" key="1">
    <source>
        <dbReference type="Pfam" id="PF00078"/>
    </source>
</evidence>
<dbReference type="Gene3D" id="3.30.420.10">
    <property type="entry name" value="Ribonuclease H-like superfamily/Ribonuclease H"/>
    <property type="match status" value="1"/>
</dbReference>
<dbReference type="CDD" id="cd01647">
    <property type="entry name" value="RT_LTR"/>
    <property type="match status" value="1"/>
</dbReference>
<dbReference type="AlphaFoldDB" id="A0AAV5LR37"/>
<feature type="domain" description="Reverse transcriptase/retrotransposon-derived protein RNase H-like" evidence="2">
    <location>
        <begin position="451"/>
        <end position="509"/>
    </location>
</feature>
<evidence type="ECO:0000259" key="2">
    <source>
        <dbReference type="Pfam" id="PF17919"/>
    </source>
</evidence>
<dbReference type="Pfam" id="PF17919">
    <property type="entry name" value="RT_RNaseH_2"/>
    <property type="match status" value="1"/>
</dbReference>
<evidence type="ECO:0008006" key="5">
    <source>
        <dbReference type="Google" id="ProtNLM"/>
    </source>
</evidence>
<dbReference type="EMBL" id="BPVZ01000137">
    <property type="protein sequence ID" value="GKV39925.1"/>
    <property type="molecule type" value="Genomic_DNA"/>
</dbReference>
<dbReference type="InterPro" id="IPR043128">
    <property type="entry name" value="Rev_trsase/Diguanyl_cyclase"/>
</dbReference>
<evidence type="ECO:0000313" key="4">
    <source>
        <dbReference type="Proteomes" id="UP001054252"/>
    </source>
</evidence>
<evidence type="ECO:0000313" key="3">
    <source>
        <dbReference type="EMBL" id="GKV39925.1"/>
    </source>
</evidence>
<dbReference type="InterPro" id="IPR053134">
    <property type="entry name" value="RNA-dir_DNA_polymerase"/>
</dbReference>
<dbReference type="Gene3D" id="3.10.10.10">
    <property type="entry name" value="HIV Type 1 Reverse Transcriptase, subunit A, domain 1"/>
    <property type="match status" value="1"/>
</dbReference>
<dbReference type="PANTHER" id="PTHR24559:SF457">
    <property type="entry name" value="RNA-DIRECTED DNA POLYMERASE HOMOLOG"/>
    <property type="match status" value="1"/>
</dbReference>
<dbReference type="InterPro" id="IPR036397">
    <property type="entry name" value="RNaseH_sf"/>
</dbReference>
<dbReference type="InterPro" id="IPR041577">
    <property type="entry name" value="RT_RNaseH_2"/>
</dbReference>
<comment type="caution">
    <text evidence="3">The sequence shown here is derived from an EMBL/GenBank/DDBJ whole genome shotgun (WGS) entry which is preliminary data.</text>
</comment>
<reference evidence="3 4" key="1">
    <citation type="journal article" date="2021" name="Commun. Biol.">
        <title>The genome of Shorea leprosula (Dipterocarpaceae) highlights the ecological relevance of drought in aseasonal tropical rainforests.</title>
        <authorList>
            <person name="Ng K.K.S."/>
            <person name="Kobayashi M.J."/>
            <person name="Fawcett J.A."/>
            <person name="Hatakeyama M."/>
            <person name="Paape T."/>
            <person name="Ng C.H."/>
            <person name="Ang C.C."/>
            <person name="Tnah L.H."/>
            <person name="Lee C.T."/>
            <person name="Nishiyama T."/>
            <person name="Sese J."/>
            <person name="O'Brien M.J."/>
            <person name="Copetti D."/>
            <person name="Mohd Noor M.I."/>
            <person name="Ong R.C."/>
            <person name="Putra M."/>
            <person name="Sireger I.Z."/>
            <person name="Indrioko S."/>
            <person name="Kosugi Y."/>
            <person name="Izuno A."/>
            <person name="Isagi Y."/>
            <person name="Lee S.L."/>
            <person name="Shimizu K.K."/>
        </authorList>
    </citation>
    <scope>NUCLEOTIDE SEQUENCE [LARGE SCALE GENOMIC DNA]</scope>
    <source>
        <strain evidence="3">214</strain>
    </source>
</reference>
<dbReference type="InterPro" id="IPR043502">
    <property type="entry name" value="DNA/RNA_pol_sf"/>
</dbReference>
<protein>
    <recommendedName>
        <fullName evidence="5">Reverse transcriptase domain-containing protein</fullName>
    </recommendedName>
</protein>
<dbReference type="Proteomes" id="UP001054252">
    <property type="component" value="Unassembled WGS sequence"/>
</dbReference>
<dbReference type="GO" id="GO:0003676">
    <property type="term" value="F:nucleic acid binding"/>
    <property type="evidence" value="ECO:0007669"/>
    <property type="project" value="InterPro"/>
</dbReference>